<accession>A0ABV6AE75</accession>
<keyword evidence="7" id="KW-1185">Reference proteome</keyword>
<dbReference type="PROSITE" id="PS50931">
    <property type="entry name" value="HTH_LYSR"/>
    <property type="match status" value="1"/>
</dbReference>
<evidence type="ECO:0000256" key="2">
    <source>
        <dbReference type="ARBA" id="ARBA00023015"/>
    </source>
</evidence>
<feature type="domain" description="HTH lysR-type" evidence="5">
    <location>
        <begin position="12"/>
        <end position="69"/>
    </location>
</feature>
<gene>
    <name evidence="6" type="ORF">ACFFP0_08375</name>
</gene>
<evidence type="ECO:0000259" key="5">
    <source>
        <dbReference type="PROSITE" id="PS50931"/>
    </source>
</evidence>
<dbReference type="Gene3D" id="1.10.10.10">
    <property type="entry name" value="Winged helix-like DNA-binding domain superfamily/Winged helix DNA-binding domain"/>
    <property type="match status" value="1"/>
</dbReference>
<dbReference type="CDD" id="cd08414">
    <property type="entry name" value="PBP2_LTTR_aromatics_like"/>
    <property type="match status" value="1"/>
</dbReference>
<evidence type="ECO:0000313" key="6">
    <source>
        <dbReference type="EMBL" id="MFB9948861.1"/>
    </source>
</evidence>
<dbReference type="InterPro" id="IPR005119">
    <property type="entry name" value="LysR_subst-bd"/>
</dbReference>
<dbReference type="InterPro" id="IPR036390">
    <property type="entry name" value="WH_DNA-bd_sf"/>
</dbReference>
<dbReference type="RefSeq" id="WP_377258923.1">
    <property type="nucleotide sequence ID" value="NZ_JBHMAA010000010.1"/>
</dbReference>
<dbReference type="SUPFAM" id="SSF46785">
    <property type="entry name" value="Winged helix' DNA-binding domain"/>
    <property type="match status" value="1"/>
</dbReference>
<dbReference type="PANTHER" id="PTHR30346">
    <property type="entry name" value="TRANSCRIPTIONAL DUAL REGULATOR HCAR-RELATED"/>
    <property type="match status" value="1"/>
</dbReference>
<keyword evidence="3" id="KW-0238">DNA-binding</keyword>
<evidence type="ECO:0000256" key="3">
    <source>
        <dbReference type="ARBA" id="ARBA00023125"/>
    </source>
</evidence>
<dbReference type="InterPro" id="IPR000847">
    <property type="entry name" value="LysR_HTH_N"/>
</dbReference>
<keyword evidence="2" id="KW-0805">Transcription regulation</keyword>
<proteinExistence type="inferred from homology"/>
<dbReference type="InterPro" id="IPR036388">
    <property type="entry name" value="WH-like_DNA-bd_sf"/>
</dbReference>
<dbReference type="Pfam" id="PF00126">
    <property type="entry name" value="HTH_1"/>
    <property type="match status" value="1"/>
</dbReference>
<dbReference type="PANTHER" id="PTHR30346:SF0">
    <property type="entry name" value="HCA OPERON TRANSCRIPTIONAL ACTIVATOR HCAR"/>
    <property type="match status" value="1"/>
</dbReference>
<keyword evidence="4" id="KW-0804">Transcription</keyword>
<evidence type="ECO:0000256" key="1">
    <source>
        <dbReference type="ARBA" id="ARBA00009437"/>
    </source>
</evidence>
<dbReference type="Pfam" id="PF03466">
    <property type="entry name" value="LysR_substrate"/>
    <property type="match status" value="1"/>
</dbReference>
<comment type="caution">
    <text evidence="6">The sequence shown here is derived from an EMBL/GenBank/DDBJ whole genome shotgun (WGS) entry which is preliminary data.</text>
</comment>
<protein>
    <submittedName>
        <fullName evidence="6">LysR family transcriptional regulator</fullName>
    </submittedName>
</protein>
<name>A0ABV6AE75_9HYPH</name>
<evidence type="ECO:0000313" key="7">
    <source>
        <dbReference type="Proteomes" id="UP001589692"/>
    </source>
</evidence>
<dbReference type="Proteomes" id="UP001589692">
    <property type="component" value="Unassembled WGS sequence"/>
</dbReference>
<dbReference type="EMBL" id="JBHMAA010000010">
    <property type="protein sequence ID" value="MFB9948861.1"/>
    <property type="molecule type" value="Genomic_DNA"/>
</dbReference>
<dbReference type="Gene3D" id="3.40.190.10">
    <property type="entry name" value="Periplasmic binding protein-like II"/>
    <property type="match status" value="2"/>
</dbReference>
<evidence type="ECO:0000256" key="4">
    <source>
        <dbReference type="ARBA" id="ARBA00023163"/>
    </source>
</evidence>
<comment type="similarity">
    <text evidence="1">Belongs to the LysR transcriptional regulatory family.</text>
</comment>
<sequence length="312" mass="35464">MSEIVSPVLNHIQLMQLRQALIVAEEGSFIRAGRRLNTHYSLVSRKIRYLEESVGMKLFTRGGNGVTPTPEGADFLRDVRQIITDLESVLNLAESGRHKTTGSLSVGFYVSMLDGELCNSVHHFVTEYPDISLQYLEAPRAELRTALNNRAIDVKVSALQTSAGNSTLPLWSERILVALRFDHPLALKTEINWRDLAVEPIILRRHEPGNELRDLLLTKINDRSALRIVHQNVERDSLLGLVRRGNGLALVYETDAGIRHREIVYREIEDGHRPAQVRYYAHWRSENKNPALASFLSVLRKRYGSMTCNKHQ</sequence>
<organism evidence="6 7">
    <name type="scientific">Rhizobium puerariae</name>
    <dbReference type="NCBI Taxonomy" id="1585791"/>
    <lineage>
        <taxon>Bacteria</taxon>
        <taxon>Pseudomonadati</taxon>
        <taxon>Pseudomonadota</taxon>
        <taxon>Alphaproteobacteria</taxon>
        <taxon>Hyphomicrobiales</taxon>
        <taxon>Rhizobiaceae</taxon>
        <taxon>Rhizobium/Agrobacterium group</taxon>
        <taxon>Rhizobium</taxon>
    </lineage>
</organism>
<dbReference type="SUPFAM" id="SSF53850">
    <property type="entry name" value="Periplasmic binding protein-like II"/>
    <property type="match status" value="1"/>
</dbReference>
<reference evidence="6 7" key="1">
    <citation type="submission" date="2024-09" db="EMBL/GenBank/DDBJ databases">
        <authorList>
            <person name="Sun Q."/>
            <person name="Mori K."/>
        </authorList>
    </citation>
    <scope>NUCLEOTIDE SEQUENCE [LARGE SCALE GENOMIC DNA]</scope>
    <source>
        <strain evidence="6 7">TBRC 4938</strain>
    </source>
</reference>